<dbReference type="PANTHER" id="PTHR23048:SF0">
    <property type="entry name" value="CALMODULIN LIKE 3"/>
    <property type="match status" value="1"/>
</dbReference>
<reference evidence="7 8" key="1">
    <citation type="journal article" date="2019" name="Nat. Plants">
        <title>Genome sequencing of Musa balbisiana reveals subgenome evolution and function divergence in polyploid bananas.</title>
        <authorList>
            <person name="Yao X."/>
        </authorList>
    </citation>
    <scope>NUCLEOTIDE SEQUENCE [LARGE SCALE GENOMIC DNA]</scope>
    <source>
        <strain evidence="8">cv. DH-PKW</strain>
        <tissue evidence="7">Leaves</tissue>
    </source>
</reference>
<dbReference type="PANTHER" id="PTHR23048">
    <property type="entry name" value="MYOSIN LIGHT CHAIN 1, 3"/>
    <property type="match status" value="1"/>
</dbReference>
<evidence type="ECO:0000313" key="8">
    <source>
        <dbReference type="Proteomes" id="UP000317650"/>
    </source>
</evidence>
<dbReference type="PROSITE" id="PS50222">
    <property type="entry name" value="EF_HAND_2"/>
    <property type="match status" value="4"/>
</dbReference>
<feature type="domain" description="EF-hand" evidence="6">
    <location>
        <begin position="168"/>
        <end position="200"/>
    </location>
</feature>
<evidence type="ECO:0000256" key="2">
    <source>
        <dbReference type="ARBA" id="ARBA00009763"/>
    </source>
</evidence>
<accession>A0A4S8KEH1</accession>
<feature type="domain" description="EF-hand" evidence="6">
    <location>
        <begin position="59"/>
        <end position="94"/>
    </location>
</feature>
<dbReference type="FunFam" id="1.10.238.10:FF:000327">
    <property type="entry name" value="Calmodulin-like protein 11"/>
    <property type="match status" value="1"/>
</dbReference>
<dbReference type="GO" id="GO:0016460">
    <property type="term" value="C:myosin II complex"/>
    <property type="evidence" value="ECO:0007669"/>
    <property type="project" value="TreeGrafter"/>
</dbReference>
<keyword evidence="3" id="KW-0479">Metal-binding</keyword>
<dbReference type="Gene3D" id="1.10.238.10">
    <property type="entry name" value="EF-hand"/>
    <property type="match status" value="3"/>
</dbReference>
<organism evidence="7 8">
    <name type="scientific">Musa balbisiana</name>
    <name type="common">Banana</name>
    <dbReference type="NCBI Taxonomy" id="52838"/>
    <lineage>
        <taxon>Eukaryota</taxon>
        <taxon>Viridiplantae</taxon>
        <taxon>Streptophyta</taxon>
        <taxon>Embryophyta</taxon>
        <taxon>Tracheophyta</taxon>
        <taxon>Spermatophyta</taxon>
        <taxon>Magnoliopsida</taxon>
        <taxon>Liliopsida</taxon>
        <taxon>Zingiberales</taxon>
        <taxon>Musaceae</taxon>
        <taxon>Musa</taxon>
    </lineage>
</organism>
<proteinExistence type="inferred from homology"/>
<dbReference type="InterPro" id="IPR011992">
    <property type="entry name" value="EF-hand-dom_pair"/>
</dbReference>
<dbReference type="InterPro" id="IPR050230">
    <property type="entry name" value="CALM/Myosin/TropC-like"/>
</dbReference>
<dbReference type="Pfam" id="PF13499">
    <property type="entry name" value="EF-hand_7"/>
    <property type="match status" value="2"/>
</dbReference>
<dbReference type="InterPro" id="IPR018247">
    <property type="entry name" value="EF_Hand_1_Ca_BS"/>
</dbReference>
<dbReference type="InterPro" id="IPR002048">
    <property type="entry name" value="EF_hand_dom"/>
</dbReference>
<comment type="similarity">
    <text evidence="2">Belongs to the calmodulin family.</text>
</comment>
<keyword evidence="5" id="KW-0106">Calcium</keyword>
<evidence type="ECO:0000256" key="1">
    <source>
        <dbReference type="ARBA" id="ARBA00003291"/>
    </source>
</evidence>
<evidence type="ECO:0000256" key="3">
    <source>
        <dbReference type="ARBA" id="ARBA00022723"/>
    </source>
</evidence>
<feature type="domain" description="EF-hand" evidence="6">
    <location>
        <begin position="95"/>
        <end position="130"/>
    </location>
</feature>
<name>A0A4S8KEH1_MUSBA</name>
<sequence>MAFARLHACLQEALGIGMPSSFRIPHRIFLPSLLPHSLSLFPCSFPPGSEAIMNRLSADQISEFQEAFCLFDKDGDGCITLEELGTVIRSLGQDPTEEELKDMIREVDINGNGTIEFTEFLNLMARKMKESDAEEELREAFKVFDKDQNGYISATELRNVMINLGEKMTDEEVLQMIKEADTDGDGQVNFEEFSRMMMAV</sequence>
<dbReference type="CDD" id="cd00051">
    <property type="entry name" value="EFh"/>
    <property type="match status" value="2"/>
</dbReference>
<dbReference type="AlphaFoldDB" id="A0A4S8KEH1"/>
<dbReference type="SUPFAM" id="SSF47473">
    <property type="entry name" value="EF-hand"/>
    <property type="match status" value="1"/>
</dbReference>
<feature type="domain" description="EF-hand" evidence="6">
    <location>
        <begin position="132"/>
        <end position="167"/>
    </location>
</feature>
<evidence type="ECO:0000259" key="6">
    <source>
        <dbReference type="PROSITE" id="PS50222"/>
    </source>
</evidence>
<dbReference type="GO" id="GO:0005509">
    <property type="term" value="F:calcium ion binding"/>
    <property type="evidence" value="ECO:0007669"/>
    <property type="project" value="InterPro"/>
</dbReference>
<dbReference type="SMART" id="SM00054">
    <property type="entry name" value="EFh"/>
    <property type="match status" value="4"/>
</dbReference>
<evidence type="ECO:0000313" key="7">
    <source>
        <dbReference type="EMBL" id="THU73656.1"/>
    </source>
</evidence>
<dbReference type="Proteomes" id="UP000317650">
    <property type="component" value="Chromosome 4"/>
</dbReference>
<keyword evidence="4" id="KW-0677">Repeat</keyword>
<keyword evidence="8" id="KW-1185">Reference proteome</keyword>
<dbReference type="EMBL" id="PYDT01000001">
    <property type="protein sequence ID" value="THU73656.1"/>
    <property type="molecule type" value="Genomic_DNA"/>
</dbReference>
<evidence type="ECO:0000256" key="4">
    <source>
        <dbReference type="ARBA" id="ARBA00022737"/>
    </source>
</evidence>
<dbReference type="PROSITE" id="PS00018">
    <property type="entry name" value="EF_HAND_1"/>
    <property type="match status" value="4"/>
</dbReference>
<dbReference type="STRING" id="52838.A0A4S8KEH1"/>
<comment type="caution">
    <text evidence="7">The sequence shown here is derived from an EMBL/GenBank/DDBJ whole genome shotgun (WGS) entry which is preliminary data.</text>
</comment>
<comment type="function">
    <text evidence="1">Potential calcium sensor.</text>
</comment>
<evidence type="ECO:0000256" key="5">
    <source>
        <dbReference type="ARBA" id="ARBA00022837"/>
    </source>
</evidence>
<protein>
    <recommendedName>
        <fullName evidence="6">EF-hand domain-containing protein</fullName>
    </recommendedName>
</protein>
<gene>
    <name evidence="7" type="ORF">C4D60_Mb04t25150</name>
</gene>
<dbReference type="FunFam" id="1.10.238.10:FF:000202">
    <property type="entry name" value="Calmodulin-like protein 8"/>
    <property type="match status" value="1"/>
</dbReference>